<evidence type="ECO:0000313" key="5">
    <source>
        <dbReference type="Proteomes" id="UP000886852"/>
    </source>
</evidence>
<dbReference type="PANTHER" id="PTHR46558">
    <property type="entry name" value="TRACRIPTIONAL REGULATORY PROTEIN-RELATED-RELATED"/>
    <property type="match status" value="1"/>
</dbReference>
<accession>A0A9D1MVU2</accession>
<dbReference type="InterPro" id="IPR010982">
    <property type="entry name" value="Lambda_DNA-bd_dom_sf"/>
</dbReference>
<dbReference type="Gene3D" id="1.10.260.40">
    <property type="entry name" value="lambda repressor-like DNA-binding domains"/>
    <property type="match status" value="1"/>
</dbReference>
<keyword evidence="1" id="KW-0238">DNA-binding</keyword>
<gene>
    <name evidence="4" type="ORF">IAC72_00185</name>
</gene>
<sequence length="225" mass="25344">MDDKNTTDVNQLKDIIAQNLAAFRKNSGMTQQQLAEKINYSDKAVSKWERGDGLPDVLVLKQIADLYGITVNDLLTRHKRLPLTKMRLKTLVAKRWLVALVSVAAVWLLATLVTVIWLLVNKTAIPVAKYAYVIALPVTFVLLLIFSCLWSKLWVRCAMASLLMWSLCLLTFVFLNLTVANAGLVFLIGGAAQLLIVLWYLLRLFVLKDKQSKSLKPDEQAEEQS</sequence>
<dbReference type="AlphaFoldDB" id="A0A9D1MVU2"/>
<name>A0A9D1MVU2_9BACT</name>
<keyword evidence="2" id="KW-0472">Membrane</keyword>
<feature type="transmembrane region" description="Helical" evidence="2">
    <location>
        <begin position="185"/>
        <end position="206"/>
    </location>
</feature>
<dbReference type="InterPro" id="IPR001387">
    <property type="entry name" value="Cro/C1-type_HTH"/>
</dbReference>
<protein>
    <submittedName>
        <fullName evidence="4">Helix-turn-helix transcriptional regulator</fullName>
    </submittedName>
</protein>
<reference evidence="4" key="2">
    <citation type="journal article" date="2021" name="PeerJ">
        <title>Extensive microbial diversity within the chicken gut microbiome revealed by metagenomics and culture.</title>
        <authorList>
            <person name="Gilroy R."/>
            <person name="Ravi A."/>
            <person name="Getino M."/>
            <person name="Pursley I."/>
            <person name="Horton D.L."/>
            <person name="Alikhan N.F."/>
            <person name="Baker D."/>
            <person name="Gharbi K."/>
            <person name="Hall N."/>
            <person name="Watson M."/>
            <person name="Adriaenssens E.M."/>
            <person name="Foster-Nyarko E."/>
            <person name="Jarju S."/>
            <person name="Secka A."/>
            <person name="Antonio M."/>
            <person name="Oren A."/>
            <person name="Chaudhuri R.R."/>
            <person name="La Ragione R."/>
            <person name="Hildebrand F."/>
            <person name="Pallen M.J."/>
        </authorList>
    </citation>
    <scope>NUCLEOTIDE SEQUENCE</scope>
    <source>
        <strain evidence="4">ChiHjej12B11-7776</strain>
    </source>
</reference>
<feature type="domain" description="HTH cro/C1-type" evidence="3">
    <location>
        <begin position="20"/>
        <end position="74"/>
    </location>
</feature>
<organism evidence="4 5">
    <name type="scientific">Candidatus Fimimonas merdipullorum</name>
    <dbReference type="NCBI Taxonomy" id="2840822"/>
    <lineage>
        <taxon>Bacteria</taxon>
        <taxon>Pseudomonadati</taxon>
        <taxon>Myxococcota</taxon>
        <taxon>Myxococcia</taxon>
        <taxon>Myxococcales</taxon>
        <taxon>Cystobacterineae</taxon>
        <taxon>Myxococcaceae</taxon>
        <taxon>Myxococcaceae incertae sedis</taxon>
        <taxon>Candidatus Fimimonas</taxon>
    </lineage>
</organism>
<keyword evidence="2" id="KW-0812">Transmembrane</keyword>
<dbReference type="PROSITE" id="PS50943">
    <property type="entry name" value="HTH_CROC1"/>
    <property type="match status" value="1"/>
</dbReference>
<evidence type="ECO:0000313" key="4">
    <source>
        <dbReference type="EMBL" id="HIU90419.1"/>
    </source>
</evidence>
<proteinExistence type="predicted"/>
<dbReference type="PANTHER" id="PTHR46558:SF4">
    <property type="entry name" value="DNA-BIDING PHAGE PROTEIN"/>
    <property type="match status" value="1"/>
</dbReference>
<dbReference type="EMBL" id="DVOC01000006">
    <property type="protein sequence ID" value="HIU90419.1"/>
    <property type="molecule type" value="Genomic_DNA"/>
</dbReference>
<reference evidence="4" key="1">
    <citation type="submission" date="2020-10" db="EMBL/GenBank/DDBJ databases">
        <authorList>
            <person name="Gilroy R."/>
        </authorList>
    </citation>
    <scope>NUCLEOTIDE SEQUENCE</scope>
    <source>
        <strain evidence="4">ChiHjej12B11-7776</strain>
    </source>
</reference>
<dbReference type="SMART" id="SM00530">
    <property type="entry name" value="HTH_XRE"/>
    <property type="match status" value="1"/>
</dbReference>
<dbReference type="Pfam" id="PF01381">
    <property type="entry name" value="HTH_3"/>
    <property type="match status" value="1"/>
</dbReference>
<dbReference type="CDD" id="cd00093">
    <property type="entry name" value="HTH_XRE"/>
    <property type="match status" value="1"/>
</dbReference>
<evidence type="ECO:0000259" key="3">
    <source>
        <dbReference type="PROSITE" id="PS50943"/>
    </source>
</evidence>
<keyword evidence="2" id="KW-1133">Transmembrane helix</keyword>
<feature type="transmembrane region" description="Helical" evidence="2">
    <location>
        <begin position="162"/>
        <end position="179"/>
    </location>
</feature>
<comment type="caution">
    <text evidence="4">The sequence shown here is derived from an EMBL/GenBank/DDBJ whole genome shotgun (WGS) entry which is preliminary data.</text>
</comment>
<feature type="transmembrane region" description="Helical" evidence="2">
    <location>
        <begin position="130"/>
        <end position="150"/>
    </location>
</feature>
<dbReference type="GO" id="GO:0003677">
    <property type="term" value="F:DNA binding"/>
    <property type="evidence" value="ECO:0007669"/>
    <property type="project" value="UniProtKB-KW"/>
</dbReference>
<dbReference type="Proteomes" id="UP000886852">
    <property type="component" value="Unassembled WGS sequence"/>
</dbReference>
<feature type="transmembrane region" description="Helical" evidence="2">
    <location>
        <begin position="96"/>
        <end position="118"/>
    </location>
</feature>
<dbReference type="SUPFAM" id="SSF47413">
    <property type="entry name" value="lambda repressor-like DNA-binding domains"/>
    <property type="match status" value="1"/>
</dbReference>
<evidence type="ECO:0000256" key="1">
    <source>
        <dbReference type="ARBA" id="ARBA00023125"/>
    </source>
</evidence>
<evidence type="ECO:0000256" key="2">
    <source>
        <dbReference type="SAM" id="Phobius"/>
    </source>
</evidence>